<dbReference type="PANTHER" id="PTHR30386">
    <property type="entry name" value="MEMBRANE FUSION SUBUNIT OF EMRAB-TOLC MULTIDRUG EFFLUX PUMP"/>
    <property type="match status" value="1"/>
</dbReference>
<keyword evidence="2 6" id="KW-0812">Transmembrane</keyword>
<dbReference type="Pfam" id="PF25917">
    <property type="entry name" value="BSH_RND"/>
    <property type="match status" value="1"/>
</dbReference>
<feature type="transmembrane region" description="Helical" evidence="6">
    <location>
        <begin position="34"/>
        <end position="51"/>
    </location>
</feature>
<dbReference type="RefSeq" id="WP_168671675.1">
    <property type="nucleotide sequence ID" value="NZ_JAAVTK010000001.1"/>
</dbReference>
<feature type="domain" description="Multidrug resistance protein MdtA-like barrel-sandwich hybrid" evidence="7">
    <location>
        <begin position="75"/>
        <end position="268"/>
    </location>
</feature>
<dbReference type="Gene3D" id="2.40.50.100">
    <property type="match status" value="1"/>
</dbReference>
<keyword evidence="4 6" id="KW-0472">Membrane</keyword>
<proteinExistence type="predicted"/>
<keyword evidence="10" id="KW-1185">Reference proteome</keyword>
<name>A0ABX1HGZ7_9BACT</name>
<dbReference type="Proteomes" id="UP000717634">
    <property type="component" value="Unassembled WGS sequence"/>
</dbReference>
<dbReference type="PANTHER" id="PTHR30386:SF26">
    <property type="entry name" value="TRANSPORT PROTEIN COMB"/>
    <property type="match status" value="1"/>
</dbReference>
<reference evidence="9 10" key="1">
    <citation type="submission" date="2020-03" db="EMBL/GenBank/DDBJ databases">
        <title>Genomic Encyclopedia of Type Strains, Phase IV (KMG-V): Genome sequencing to study the core and pangenomes of soil and plant-associated prokaryotes.</title>
        <authorList>
            <person name="Whitman W."/>
        </authorList>
    </citation>
    <scope>NUCLEOTIDE SEQUENCE [LARGE SCALE GENOMIC DNA]</scope>
    <source>
        <strain evidence="9 10">1B</strain>
    </source>
</reference>
<evidence type="ECO:0000259" key="7">
    <source>
        <dbReference type="Pfam" id="PF25917"/>
    </source>
</evidence>
<accession>A0ABX1HGZ7</accession>
<dbReference type="InterPro" id="IPR050739">
    <property type="entry name" value="MFP"/>
</dbReference>
<evidence type="ECO:0000313" key="9">
    <source>
        <dbReference type="EMBL" id="NKI88058.1"/>
    </source>
</evidence>
<organism evidence="9 10">
    <name type="scientific">Hymenobacter artigasi</name>
    <dbReference type="NCBI Taxonomy" id="2719616"/>
    <lineage>
        <taxon>Bacteria</taxon>
        <taxon>Pseudomonadati</taxon>
        <taxon>Bacteroidota</taxon>
        <taxon>Cytophagia</taxon>
        <taxon>Cytophagales</taxon>
        <taxon>Hymenobacteraceae</taxon>
        <taxon>Hymenobacter</taxon>
    </lineage>
</organism>
<keyword evidence="3 6" id="KW-1133">Transmembrane helix</keyword>
<dbReference type="InterPro" id="IPR058634">
    <property type="entry name" value="AaeA-lik-b-barrel"/>
</dbReference>
<feature type="domain" description="p-hydroxybenzoic acid efflux pump subunit AaeA-like beta-barrel" evidence="8">
    <location>
        <begin position="274"/>
        <end position="364"/>
    </location>
</feature>
<dbReference type="Gene3D" id="2.40.30.170">
    <property type="match status" value="1"/>
</dbReference>
<evidence type="ECO:0000313" key="10">
    <source>
        <dbReference type="Proteomes" id="UP000717634"/>
    </source>
</evidence>
<comment type="caution">
    <text evidence="9">The sequence shown here is derived from an EMBL/GenBank/DDBJ whole genome shotgun (WGS) entry which is preliminary data.</text>
</comment>
<feature type="compositionally biased region" description="Polar residues" evidence="5">
    <location>
        <begin position="1"/>
        <end position="10"/>
    </location>
</feature>
<dbReference type="Gene3D" id="1.10.287.470">
    <property type="entry name" value="Helix hairpin bin"/>
    <property type="match status" value="1"/>
</dbReference>
<evidence type="ECO:0000256" key="4">
    <source>
        <dbReference type="ARBA" id="ARBA00023136"/>
    </source>
</evidence>
<dbReference type="EMBL" id="JAAVTK010000001">
    <property type="protein sequence ID" value="NKI88058.1"/>
    <property type="molecule type" value="Genomic_DNA"/>
</dbReference>
<evidence type="ECO:0000256" key="2">
    <source>
        <dbReference type="ARBA" id="ARBA00022692"/>
    </source>
</evidence>
<evidence type="ECO:0000256" key="3">
    <source>
        <dbReference type="ARBA" id="ARBA00022989"/>
    </source>
</evidence>
<gene>
    <name evidence="9" type="ORF">HBN54_000637</name>
</gene>
<protein>
    <submittedName>
        <fullName evidence="9">Membrane fusion protein (Multidrug efflux system)</fullName>
    </submittedName>
</protein>
<sequence>MAQTETSVQNAPAPYPNATSESEHVEEPKKRNPLVLIIMALVLLAGGYYGFTRYQFAKAHESTDDAQVEGDVYPVLPRVGGPVLEVKVDENIRVKKGDVLVTIDPADYQQRVNAAEAALFAAQAQVTAARAGVGTANANVRTAQTGIGVSQANQERLQKDLKRSDLLRKQDIIPQSEYDAVQANLKATAAQRATATDQVAVARQQVAVASQQIAVAQAVVKQRQADLDNAKLQLSYTTIVAPQDGIISKKNVQPGQVVGPGQQLFGIVSSARTWVVANFKETQLEDMKVGQPVKLEIDAYPHEEFNGHIESLSAATGARFALLPPDNASGNFVKVTQRIPVRIALDKVDPEHPLRAGMSVNAVVAVK</sequence>
<evidence type="ECO:0000259" key="8">
    <source>
        <dbReference type="Pfam" id="PF25963"/>
    </source>
</evidence>
<evidence type="ECO:0000256" key="6">
    <source>
        <dbReference type="SAM" id="Phobius"/>
    </source>
</evidence>
<evidence type="ECO:0000256" key="5">
    <source>
        <dbReference type="SAM" id="MobiDB-lite"/>
    </source>
</evidence>
<dbReference type="SUPFAM" id="SSF111369">
    <property type="entry name" value="HlyD-like secretion proteins"/>
    <property type="match status" value="2"/>
</dbReference>
<feature type="region of interest" description="Disordered" evidence="5">
    <location>
        <begin position="1"/>
        <end position="27"/>
    </location>
</feature>
<dbReference type="Pfam" id="PF25963">
    <property type="entry name" value="Beta-barrel_AAEA"/>
    <property type="match status" value="1"/>
</dbReference>
<dbReference type="InterPro" id="IPR058625">
    <property type="entry name" value="MdtA-like_BSH"/>
</dbReference>
<evidence type="ECO:0000256" key="1">
    <source>
        <dbReference type="ARBA" id="ARBA00004167"/>
    </source>
</evidence>
<comment type="subcellular location">
    <subcellularLocation>
        <location evidence="1">Membrane</location>
        <topology evidence="1">Single-pass membrane protein</topology>
    </subcellularLocation>
</comment>